<evidence type="ECO:0000256" key="2">
    <source>
        <dbReference type="SAM" id="SignalP"/>
    </source>
</evidence>
<dbReference type="Proteomes" id="UP000182427">
    <property type="component" value="Chromosome I"/>
</dbReference>
<feature type="region of interest" description="Disordered" evidence="1">
    <location>
        <begin position="152"/>
        <end position="179"/>
    </location>
</feature>
<organism evidence="3 4">
    <name type="scientific">Terriglobus roseus</name>
    <dbReference type="NCBI Taxonomy" id="392734"/>
    <lineage>
        <taxon>Bacteria</taxon>
        <taxon>Pseudomonadati</taxon>
        <taxon>Acidobacteriota</taxon>
        <taxon>Terriglobia</taxon>
        <taxon>Terriglobales</taxon>
        <taxon>Acidobacteriaceae</taxon>
        <taxon>Terriglobus</taxon>
    </lineage>
</organism>
<keyword evidence="4" id="KW-1185">Reference proteome</keyword>
<dbReference type="InterPro" id="IPR017801">
    <property type="entry name" value="DUF3738"/>
</dbReference>
<evidence type="ECO:0000256" key="1">
    <source>
        <dbReference type="SAM" id="MobiDB-lite"/>
    </source>
</evidence>
<feature type="compositionally biased region" description="Basic and acidic residues" evidence="1">
    <location>
        <begin position="152"/>
        <end position="167"/>
    </location>
</feature>
<evidence type="ECO:0000313" key="3">
    <source>
        <dbReference type="EMBL" id="SDF88366.1"/>
    </source>
</evidence>
<sequence>MLTLNRCRVFAFALVLCGVGSAMCHAQTPYTGQLPVFDVVTIKPHKPGDTNTNVNRSPTSLQATNISLKEMIAGNFNVKAWLIFGLPPWAESQKWDIVAKVSDPDPATMKNLSRQQRDDMVKALLKERFGLQLHMDSKVQPVFEMTAMPDGVKFKESAPPPKNDDGTPGKNPGASMSTSDNHMVAHHIAMKAFAENLSYRVERTVIDKTDMHSENGYDLELSWTPEALNNGGDNGSGQEAPPPIFEAVKDQLGLRLTPAKAEVPTIVIDHVQMPDAN</sequence>
<accession>A0A1G7PQ31</accession>
<proteinExistence type="predicted"/>
<name>A0A1G7PQ31_9BACT</name>
<evidence type="ECO:0000313" key="4">
    <source>
        <dbReference type="Proteomes" id="UP000182427"/>
    </source>
</evidence>
<protein>
    <submittedName>
        <fullName evidence="3">Soil-associated protein, TIGR03435 family</fullName>
    </submittedName>
</protein>
<keyword evidence="2" id="KW-0732">Signal</keyword>
<reference evidence="3 4" key="1">
    <citation type="submission" date="2016-10" db="EMBL/GenBank/DDBJ databases">
        <authorList>
            <person name="de Groot N.N."/>
        </authorList>
    </citation>
    <scope>NUCLEOTIDE SEQUENCE [LARGE SCALE GENOMIC DNA]</scope>
    <source>
        <strain evidence="3 4">GAS232</strain>
    </source>
</reference>
<dbReference type="AlphaFoldDB" id="A0A1G7PQ31"/>
<dbReference type="Pfam" id="PF12543">
    <property type="entry name" value="DUF3738"/>
    <property type="match status" value="1"/>
</dbReference>
<feature type="signal peptide" evidence="2">
    <location>
        <begin position="1"/>
        <end position="26"/>
    </location>
</feature>
<dbReference type="OrthoDB" id="108420at2"/>
<dbReference type="NCBIfam" id="TIGR03435">
    <property type="entry name" value="Soli_TIGR03435"/>
    <property type="match status" value="1"/>
</dbReference>
<dbReference type="EMBL" id="LT629690">
    <property type="protein sequence ID" value="SDF88366.1"/>
    <property type="molecule type" value="Genomic_DNA"/>
</dbReference>
<gene>
    <name evidence="3" type="ORF">SAMN05444167_3585</name>
</gene>
<feature type="chain" id="PRO_5009242279" evidence="2">
    <location>
        <begin position="27"/>
        <end position="277"/>
    </location>
</feature>